<dbReference type="Pfam" id="PF00722">
    <property type="entry name" value="Glyco_hydro_16"/>
    <property type="match status" value="1"/>
</dbReference>
<feature type="active site" description="Proton donor" evidence="4">
    <location>
        <position position="138"/>
    </location>
</feature>
<keyword evidence="5" id="KW-0732">Signal</keyword>
<dbReference type="PANTHER" id="PTHR10963:SF60">
    <property type="entry name" value="GRAM-NEGATIVE BACTERIA-BINDING PROTEIN 1-RELATED"/>
    <property type="match status" value="1"/>
</dbReference>
<dbReference type="AlphaFoldDB" id="A0A1G5K2Y3"/>
<evidence type="ECO:0000313" key="7">
    <source>
        <dbReference type="EMBL" id="SCY94814.1"/>
    </source>
</evidence>
<dbReference type="SUPFAM" id="SSF49899">
    <property type="entry name" value="Concanavalin A-like lectins/glucanases"/>
    <property type="match status" value="1"/>
</dbReference>
<name>A0A1G5K2Y3_9RHOB</name>
<dbReference type="GO" id="GO:0005975">
    <property type="term" value="P:carbohydrate metabolic process"/>
    <property type="evidence" value="ECO:0007669"/>
    <property type="project" value="InterPro"/>
</dbReference>
<keyword evidence="8" id="KW-1185">Reference proteome</keyword>
<dbReference type="EMBL" id="FMVT01000021">
    <property type="protein sequence ID" value="SCY94814.1"/>
    <property type="molecule type" value="Genomic_DNA"/>
</dbReference>
<gene>
    <name evidence="7" type="ORF">SAMN05660710_03639</name>
</gene>
<organism evidence="7 8">
    <name type="scientific">Paracoccus tibetensis</name>
    <dbReference type="NCBI Taxonomy" id="336292"/>
    <lineage>
        <taxon>Bacteria</taxon>
        <taxon>Pseudomonadati</taxon>
        <taxon>Pseudomonadota</taxon>
        <taxon>Alphaproteobacteria</taxon>
        <taxon>Rhodobacterales</taxon>
        <taxon>Paracoccaceae</taxon>
        <taxon>Paracoccus</taxon>
    </lineage>
</organism>
<proteinExistence type="inferred from homology"/>
<accession>A0A1G5K2Y3</accession>
<protein>
    <submittedName>
        <fullName evidence="7">Endo-1,3-1,4-beta-glycanase ExoK</fullName>
    </submittedName>
</protein>
<dbReference type="STRING" id="336292.SAMN05660710_03639"/>
<dbReference type="OrthoDB" id="9809583at2"/>
<sequence length="261" mass="29361">MRHLLAVLPALALMGQPLLAETRPPHPDTAGFFEDFSTLLRKDRWYISDGWTNGDWQDCHWSRRAVQVKDGILTLLHIPAPEGADGPPLCGEVQTNAFFHYGTFEARIRTPRQSGLNASVFTYAGPTHNSPHDEIDIEILTREPGEMTMNTYVDGKPHNGATVPSSPSFEDEFRTVGFRWAPDGITWYLEGREVHRTAPGTVLPDHPQKLYMSFWSTTTLTDWMGQQTPRDAPLGYEIDWLAYTPLEASCLFEGSVTCQEP</sequence>
<evidence type="ECO:0000256" key="3">
    <source>
        <dbReference type="ARBA" id="ARBA00023295"/>
    </source>
</evidence>
<comment type="similarity">
    <text evidence="1">Belongs to the glycosyl hydrolase 16 family.</text>
</comment>
<dbReference type="PANTHER" id="PTHR10963">
    <property type="entry name" value="GLYCOSYL HYDROLASE-RELATED"/>
    <property type="match status" value="1"/>
</dbReference>
<evidence type="ECO:0000259" key="6">
    <source>
        <dbReference type="PROSITE" id="PS51762"/>
    </source>
</evidence>
<dbReference type="PROSITE" id="PS51762">
    <property type="entry name" value="GH16_2"/>
    <property type="match status" value="1"/>
</dbReference>
<keyword evidence="3" id="KW-0326">Glycosidase</keyword>
<feature type="active site" description="Nucleophile" evidence="4">
    <location>
        <position position="134"/>
    </location>
</feature>
<evidence type="ECO:0000256" key="1">
    <source>
        <dbReference type="ARBA" id="ARBA00006865"/>
    </source>
</evidence>
<feature type="domain" description="GH16" evidence="6">
    <location>
        <begin position="16"/>
        <end position="249"/>
    </location>
</feature>
<dbReference type="InterPro" id="IPR050546">
    <property type="entry name" value="Glycosyl_Hydrlase_16"/>
</dbReference>
<dbReference type="GO" id="GO:0004553">
    <property type="term" value="F:hydrolase activity, hydrolyzing O-glycosyl compounds"/>
    <property type="evidence" value="ECO:0007669"/>
    <property type="project" value="InterPro"/>
</dbReference>
<dbReference type="Gene3D" id="2.60.120.200">
    <property type="match status" value="1"/>
</dbReference>
<dbReference type="Proteomes" id="UP000199502">
    <property type="component" value="Unassembled WGS sequence"/>
</dbReference>
<dbReference type="PRINTS" id="PR00737">
    <property type="entry name" value="GLHYDRLASE16"/>
</dbReference>
<dbReference type="InterPro" id="IPR000757">
    <property type="entry name" value="Beta-glucanase-like"/>
</dbReference>
<evidence type="ECO:0000256" key="5">
    <source>
        <dbReference type="SAM" id="SignalP"/>
    </source>
</evidence>
<evidence type="ECO:0000313" key="8">
    <source>
        <dbReference type="Proteomes" id="UP000199502"/>
    </source>
</evidence>
<dbReference type="InterPro" id="IPR013320">
    <property type="entry name" value="ConA-like_dom_sf"/>
</dbReference>
<feature type="chain" id="PRO_5011608388" evidence="5">
    <location>
        <begin position="21"/>
        <end position="261"/>
    </location>
</feature>
<dbReference type="InterPro" id="IPR008264">
    <property type="entry name" value="Beta_glucanase"/>
</dbReference>
<evidence type="ECO:0000256" key="2">
    <source>
        <dbReference type="ARBA" id="ARBA00022801"/>
    </source>
</evidence>
<keyword evidence="2" id="KW-0378">Hydrolase</keyword>
<evidence type="ECO:0000256" key="4">
    <source>
        <dbReference type="PIRSR" id="PIRSR608264-1"/>
    </source>
</evidence>
<reference evidence="7 8" key="1">
    <citation type="submission" date="2016-10" db="EMBL/GenBank/DDBJ databases">
        <authorList>
            <person name="de Groot N.N."/>
        </authorList>
    </citation>
    <scope>NUCLEOTIDE SEQUENCE [LARGE SCALE GENOMIC DNA]</scope>
    <source>
        <strain evidence="7 8">CGMCC 1.8925</strain>
    </source>
</reference>
<dbReference type="RefSeq" id="WP_090748162.1">
    <property type="nucleotide sequence ID" value="NZ_FMVT01000021.1"/>
</dbReference>
<feature type="signal peptide" evidence="5">
    <location>
        <begin position="1"/>
        <end position="20"/>
    </location>
</feature>